<keyword evidence="2" id="KW-1133">Transmembrane helix</keyword>
<name>A0A2A5J0W9_RHOSG</name>
<organism evidence="4 5">
    <name type="scientific">Rhodococcus qingshengii</name>
    <dbReference type="NCBI Taxonomy" id="334542"/>
    <lineage>
        <taxon>Bacteria</taxon>
        <taxon>Bacillati</taxon>
        <taxon>Actinomycetota</taxon>
        <taxon>Actinomycetes</taxon>
        <taxon>Mycobacteriales</taxon>
        <taxon>Nocardiaceae</taxon>
        <taxon>Rhodococcus</taxon>
        <taxon>Rhodococcus erythropolis group</taxon>
    </lineage>
</organism>
<dbReference type="Pfam" id="PF10708">
    <property type="entry name" value="DUF2510"/>
    <property type="match status" value="1"/>
</dbReference>
<evidence type="ECO:0000259" key="3">
    <source>
        <dbReference type="Pfam" id="PF10708"/>
    </source>
</evidence>
<dbReference type="Proteomes" id="UP000230886">
    <property type="component" value="Unassembled WGS sequence"/>
</dbReference>
<comment type="caution">
    <text evidence="4">The sequence shown here is derived from an EMBL/GenBank/DDBJ whole genome shotgun (WGS) entry which is preliminary data.</text>
</comment>
<reference evidence="4 5" key="1">
    <citation type="submission" date="2017-07" db="EMBL/GenBank/DDBJ databases">
        <title>Draft sequence of Rhodococcus enclensis 23b-28.</title>
        <authorList>
            <person name="Besaury L."/>
            <person name="Sancelme M."/>
            <person name="Amato P."/>
            <person name="Lallement A."/>
            <person name="Delort A.-M."/>
        </authorList>
    </citation>
    <scope>NUCLEOTIDE SEQUENCE [LARGE SCALE GENOMIC DNA]</scope>
    <source>
        <strain evidence="4 5">23b-28</strain>
    </source>
</reference>
<feature type="compositionally biased region" description="Pro residues" evidence="1">
    <location>
        <begin position="54"/>
        <end position="63"/>
    </location>
</feature>
<gene>
    <name evidence="4" type="ORF">CHR55_30560</name>
</gene>
<evidence type="ECO:0000313" key="5">
    <source>
        <dbReference type="Proteomes" id="UP000230886"/>
    </source>
</evidence>
<feature type="domain" description="DUF2510" evidence="3">
    <location>
        <begin position="28"/>
        <end position="58"/>
    </location>
</feature>
<evidence type="ECO:0000256" key="1">
    <source>
        <dbReference type="SAM" id="MobiDB-lite"/>
    </source>
</evidence>
<keyword evidence="2" id="KW-0812">Transmembrane</keyword>
<dbReference type="AlphaFoldDB" id="A0A2A5J0W9"/>
<dbReference type="EMBL" id="NOVD01000054">
    <property type="protein sequence ID" value="PCK23234.1"/>
    <property type="molecule type" value="Genomic_DNA"/>
</dbReference>
<protein>
    <recommendedName>
        <fullName evidence="3">DUF2510 domain-containing protein</fullName>
    </recommendedName>
</protein>
<feature type="transmembrane region" description="Helical" evidence="2">
    <location>
        <begin position="72"/>
        <end position="95"/>
    </location>
</feature>
<keyword evidence="2" id="KW-0472">Membrane</keyword>
<dbReference type="InterPro" id="IPR018929">
    <property type="entry name" value="DUF2510"/>
</dbReference>
<accession>A0A2A5J0W9</accession>
<evidence type="ECO:0000256" key="2">
    <source>
        <dbReference type="SAM" id="Phobius"/>
    </source>
</evidence>
<evidence type="ECO:0000313" key="4">
    <source>
        <dbReference type="EMBL" id="PCK23234.1"/>
    </source>
</evidence>
<proteinExistence type="predicted"/>
<sequence length="217" mass="22946">MEIERPPAERIPLMSDASNPGGTGSPAPGYYPDPSGVMRWWDGTRWTDRVQNSGPPPSAPQPPKKSHTVRNILLALVAVGVLAIGGCIAFLAVAANEVNEAIETAEAQDSAPGGPDNPLTITEGQPFEVSGFQYAPGWSVTQDALGYAQIEGLKVTNARGDKDGALVEIKFMDGNEVVALVDCTTEQIPVGQTTSLNCSSGDKFPATYDRITINDTF</sequence>
<feature type="region of interest" description="Disordered" evidence="1">
    <location>
        <begin position="1"/>
        <end position="65"/>
    </location>
</feature>